<dbReference type="OrthoDB" id="3187773at2759"/>
<proteinExistence type="predicted"/>
<protein>
    <submittedName>
        <fullName evidence="1">Unplaced genomic scaffold scaffold_271, whole genome shotgun sequence</fullName>
    </submittedName>
</protein>
<evidence type="ECO:0000313" key="1">
    <source>
        <dbReference type="EMBL" id="KIK94636.1"/>
    </source>
</evidence>
<name>A0A0D0DX78_9AGAM</name>
<gene>
    <name evidence="1" type="ORF">PAXRUDRAFT_142436</name>
</gene>
<evidence type="ECO:0000313" key="2">
    <source>
        <dbReference type="Proteomes" id="UP000054538"/>
    </source>
</evidence>
<accession>A0A0D0DX78</accession>
<reference evidence="2" key="2">
    <citation type="submission" date="2015-01" db="EMBL/GenBank/DDBJ databases">
        <title>Evolutionary Origins and Diversification of the Mycorrhizal Mutualists.</title>
        <authorList>
            <consortium name="DOE Joint Genome Institute"/>
            <consortium name="Mycorrhizal Genomics Consortium"/>
            <person name="Kohler A."/>
            <person name="Kuo A."/>
            <person name="Nagy L.G."/>
            <person name="Floudas D."/>
            <person name="Copeland A."/>
            <person name="Barry K.W."/>
            <person name="Cichocki N."/>
            <person name="Veneault-Fourrey C."/>
            <person name="LaButti K."/>
            <person name="Lindquist E.A."/>
            <person name="Lipzen A."/>
            <person name="Lundell T."/>
            <person name="Morin E."/>
            <person name="Murat C."/>
            <person name="Riley R."/>
            <person name="Ohm R."/>
            <person name="Sun H."/>
            <person name="Tunlid A."/>
            <person name="Henrissat B."/>
            <person name="Grigoriev I.V."/>
            <person name="Hibbett D.S."/>
            <person name="Martin F."/>
        </authorList>
    </citation>
    <scope>NUCLEOTIDE SEQUENCE [LARGE SCALE GENOMIC DNA]</scope>
    <source>
        <strain evidence="2">Ve08.2h10</strain>
    </source>
</reference>
<sequence>MINDCQLLFFEAHEHACTVLMLTIELGVPVLPNLLQHFLFNQLNTNNTISSVDVPLSDCPWFTGSLKVFHSATTIFVSPSDPSGIGGMQWEQICATPSWHCGPGCYDCIFVSTDDTLEGMLSMEIACVLCFFHSSSLTVKPIPVHSFIGLTTWQKT</sequence>
<dbReference type="STRING" id="930991.A0A0D0DX78"/>
<dbReference type="InParanoid" id="A0A0D0DX78"/>
<dbReference type="EMBL" id="KN825093">
    <property type="protein sequence ID" value="KIK94636.1"/>
    <property type="molecule type" value="Genomic_DNA"/>
</dbReference>
<keyword evidence="2" id="KW-1185">Reference proteome</keyword>
<dbReference type="AlphaFoldDB" id="A0A0D0DX78"/>
<reference evidence="1 2" key="1">
    <citation type="submission" date="2014-04" db="EMBL/GenBank/DDBJ databases">
        <authorList>
            <consortium name="DOE Joint Genome Institute"/>
            <person name="Kuo A."/>
            <person name="Kohler A."/>
            <person name="Jargeat P."/>
            <person name="Nagy L.G."/>
            <person name="Floudas D."/>
            <person name="Copeland A."/>
            <person name="Barry K.W."/>
            <person name="Cichocki N."/>
            <person name="Veneault-Fourrey C."/>
            <person name="LaButti K."/>
            <person name="Lindquist E.A."/>
            <person name="Lipzen A."/>
            <person name="Lundell T."/>
            <person name="Morin E."/>
            <person name="Murat C."/>
            <person name="Sun H."/>
            <person name="Tunlid A."/>
            <person name="Henrissat B."/>
            <person name="Grigoriev I.V."/>
            <person name="Hibbett D.S."/>
            <person name="Martin F."/>
            <person name="Nordberg H.P."/>
            <person name="Cantor M.N."/>
            <person name="Hua S.X."/>
        </authorList>
    </citation>
    <scope>NUCLEOTIDE SEQUENCE [LARGE SCALE GENOMIC DNA]</scope>
    <source>
        <strain evidence="1 2">Ve08.2h10</strain>
    </source>
</reference>
<organism evidence="1 2">
    <name type="scientific">Paxillus rubicundulus Ve08.2h10</name>
    <dbReference type="NCBI Taxonomy" id="930991"/>
    <lineage>
        <taxon>Eukaryota</taxon>
        <taxon>Fungi</taxon>
        <taxon>Dikarya</taxon>
        <taxon>Basidiomycota</taxon>
        <taxon>Agaricomycotina</taxon>
        <taxon>Agaricomycetes</taxon>
        <taxon>Agaricomycetidae</taxon>
        <taxon>Boletales</taxon>
        <taxon>Paxilineae</taxon>
        <taxon>Paxillaceae</taxon>
        <taxon>Paxillus</taxon>
    </lineage>
</organism>
<dbReference type="HOGENOM" id="CLU_006344_15_1_1"/>
<dbReference type="Proteomes" id="UP000054538">
    <property type="component" value="Unassembled WGS sequence"/>
</dbReference>